<protein>
    <recommendedName>
        <fullName evidence="3">Tetratricopeptide repeat protein</fullName>
    </recommendedName>
</protein>
<dbReference type="InterPro" id="IPR011990">
    <property type="entry name" value="TPR-like_helical_dom_sf"/>
</dbReference>
<dbReference type="EMBL" id="JAYKYQ010000022">
    <property type="protein sequence ID" value="MEB3514792.1"/>
    <property type="molecule type" value="Genomic_DNA"/>
</dbReference>
<proteinExistence type="predicted"/>
<evidence type="ECO:0000313" key="1">
    <source>
        <dbReference type="EMBL" id="MEB3514792.1"/>
    </source>
</evidence>
<sequence length="102" mass="11115">MDQTAKTFLALGDLANAARCYELATTIWDHETHARVWALSAAETGLLRWKLGKHTDAVDMWRTAVPALHAVKSARATTALGEVRRTAPELFKDTGPTGIPAM</sequence>
<evidence type="ECO:0008006" key="3">
    <source>
        <dbReference type="Google" id="ProtNLM"/>
    </source>
</evidence>
<dbReference type="Proteomes" id="UP001348098">
    <property type="component" value="Unassembled WGS sequence"/>
</dbReference>
<organism evidence="1 2">
    <name type="scientific">Nocardia implantans</name>
    <dbReference type="NCBI Taxonomy" id="3108168"/>
    <lineage>
        <taxon>Bacteria</taxon>
        <taxon>Bacillati</taxon>
        <taxon>Actinomycetota</taxon>
        <taxon>Actinomycetes</taxon>
        <taxon>Mycobacteriales</taxon>
        <taxon>Nocardiaceae</taxon>
        <taxon>Nocardia</taxon>
    </lineage>
</organism>
<evidence type="ECO:0000313" key="2">
    <source>
        <dbReference type="Proteomes" id="UP001348098"/>
    </source>
</evidence>
<gene>
    <name evidence="1" type="ORF">U3653_32615</name>
</gene>
<reference evidence="1 2" key="1">
    <citation type="submission" date="2023-12" db="EMBL/GenBank/DDBJ databases">
        <title>novel species in genus Nocarida.</title>
        <authorList>
            <person name="Li Z."/>
        </authorList>
    </citation>
    <scope>NUCLEOTIDE SEQUENCE [LARGE SCALE GENOMIC DNA]</scope>
    <source>
        <strain evidence="1 2">CDC186</strain>
    </source>
</reference>
<dbReference type="RefSeq" id="WP_195078367.1">
    <property type="nucleotide sequence ID" value="NZ_JAYESH010000004.1"/>
</dbReference>
<comment type="caution">
    <text evidence="1">The sequence shown here is derived from an EMBL/GenBank/DDBJ whole genome shotgun (WGS) entry which is preliminary data.</text>
</comment>
<keyword evidence="2" id="KW-1185">Reference proteome</keyword>
<dbReference type="SUPFAM" id="SSF48452">
    <property type="entry name" value="TPR-like"/>
    <property type="match status" value="1"/>
</dbReference>
<accession>A0ABU6B5C2</accession>
<name>A0ABU6B5C2_9NOCA</name>